<accession>A0A445BCR5</accession>
<dbReference type="AlphaFoldDB" id="A0A445BCR5"/>
<keyword evidence="2" id="KW-1185">Reference proteome</keyword>
<evidence type="ECO:0008006" key="3">
    <source>
        <dbReference type="Google" id="ProtNLM"/>
    </source>
</evidence>
<organism evidence="1 2">
    <name type="scientific">Arachis hypogaea</name>
    <name type="common">Peanut</name>
    <dbReference type="NCBI Taxonomy" id="3818"/>
    <lineage>
        <taxon>Eukaryota</taxon>
        <taxon>Viridiplantae</taxon>
        <taxon>Streptophyta</taxon>
        <taxon>Embryophyta</taxon>
        <taxon>Tracheophyta</taxon>
        <taxon>Spermatophyta</taxon>
        <taxon>Magnoliopsida</taxon>
        <taxon>eudicotyledons</taxon>
        <taxon>Gunneridae</taxon>
        <taxon>Pentapetalae</taxon>
        <taxon>rosids</taxon>
        <taxon>fabids</taxon>
        <taxon>Fabales</taxon>
        <taxon>Fabaceae</taxon>
        <taxon>Papilionoideae</taxon>
        <taxon>50 kb inversion clade</taxon>
        <taxon>dalbergioids sensu lato</taxon>
        <taxon>Dalbergieae</taxon>
        <taxon>Pterocarpus clade</taxon>
        <taxon>Arachis</taxon>
    </lineage>
</organism>
<reference evidence="1 2" key="1">
    <citation type="submission" date="2019-01" db="EMBL/GenBank/DDBJ databases">
        <title>Sequencing of cultivated peanut Arachis hypogaea provides insights into genome evolution and oil improvement.</title>
        <authorList>
            <person name="Chen X."/>
        </authorList>
    </citation>
    <scope>NUCLEOTIDE SEQUENCE [LARGE SCALE GENOMIC DNA]</scope>
    <source>
        <strain evidence="2">cv. Fuhuasheng</strain>
        <tissue evidence="1">Leaves</tissue>
    </source>
</reference>
<gene>
    <name evidence="1" type="ORF">Ahy_A09g041432</name>
</gene>
<sequence length="157" mass="17993">MAIIDEANEIQNDLDIEDDRVAVYEGMNSDNEEDFEATYEAGDEDEDGDVGVETTAENFRIRMEYSSRKSVVATIRSYTIFRGVDYNVYESKPHTFYAECKMYGRGYDWIIRASLIRKKGCWKIRRYNGRHTCTIGTISQDHSKLDSNTVAEAKAIG</sequence>
<proteinExistence type="predicted"/>
<evidence type="ECO:0000313" key="1">
    <source>
        <dbReference type="EMBL" id="RYR36467.1"/>
    </source>
</evidence>
<dbReference type="Proteomes" id="UP000289738">
    <property type="component" value="Chromosome A09"/>
</dbReference>
<protein>
    <recommendedName>
        <fullName evidence="3">Transposase MuDR plant domain-containing protein</fullName>
    </recommendedName>
</protein>
<comment type="caution">
    <text evidence="1">The sequence shown here is derived from an EMBL/GenBank/DDBJ whole genome shotgun (WGS) entry which is preliminary data.</text>
</comment>
<dbReference type="EMBL" id="SDMP01000009">
    <property type="protein sequence ID" value="RYR36467.1"/>
    <property type="molecule type" value="Genomic_DNA"/>
</dbReference>
<name>A0A445BCR5_ARAHY</name>
<evidence type="ECO:0000313" key="2">
    <source>
        <dbReference type="Proteomes" id="UP000289738"/>
    </source>
</evidence>